<dbReference type="SUPFAM" id="SSF56281">
    <property type="entry name" value="Metallo-hydrolase/oxidoreductase"/>
    <property type="match status" value="1"/>
</dbReference>
<evidence type="ECO:0000313" key="3">
    <source>
        <dbReference type="Proteomes" id="UP000242699"/>
    </source>
</evidence>
<dbReference type="Proteomes" id="UP000242699">
    <property type="component" value="Unassembled WGS sequence"/>
</dbReference>
<evidence type="ECO:0000313" key="2">
    <source>
        <dbReference type="EMBL" id="PSR28021.1"/>
    </source>
</evidence>
<dbReference type="InterPro" id="IPR001279">
    <property type="entry name" value="Metallo-B-lactamas"/>
</dbReference>
<organism evidence="2 3">
    <name type="scientific">Sulfobacillus benefaciens</name>
    <dbReference type="NCBI Taxonomy" id="453960"/>
    <lineage>
        <taxon>Bacteria</taxon>
        <taxon>Bacillati</taxon>
        <taxon>Bacillota</taxon>
        <taxon>Clostridia</taxon>
        <taxon>Eubacteriales</taxon>
        <taxon>Clostridiales Family XVII. Incertae Sedis</taxon>
        <taxon>Sulfobacillus</taxon>
    </lineage>
</organism>
<dbReference type="Gene3D" id="1.10.10.10">
    <property type="entry name" value="Winged helix-like DNA-binding domain superfamily/Winged helix DNA-binding domain"/>
    <property type="match status" value="1"/>
</dbReference>
<dbReference type="PANTHER" id="PTHR23131">
    <property type="entry name" value="ENDORIBONUCLEASE LACTB2"/>
    <property type="match status" value="1"/>
</dbReference>
<proteinExistence type="predicted"/>
<dbReference type="Pfam" id="PF00753">
    <property type="entry name" value="Lactamase_B"/>
    <property type="match status" value="1"/>
</dbReference>
<dbReference type="Gene3D" id="3.60.15.10">
    <property type="entry name" value="Ribonuclease Z/Hydroxyacylglutathione hydrolase-like"/>
    <property type="match status" value="1"/>
</dbReference>
<dbReference type="EMBL" id="PXYT01000022">
    <property type="protein sequence ID" value="PSR28021.1"/>
    <property type="molecule type" value="Genomic_DNA"/>
</dbReference>
<dbReference type="InterPro" id="IPR050662">
    <property type="entry name" value="Sec-metab_biosynth-thioest"/>
</dbReference>
<sequence length="282" mass="31533">MGGIYVMSSEFLEPVAEGVWKTSVPSKTIPPYHHTHCYWIDTPKGFLLVDTGDGIHTHYLLAAYQELGRPIMLGVIMTHGHRDHVGGASFVCTEWHVPMWMDFKDRKLLDGGLMSLGCWRNIPEQAVGELPGIELIAAPGHTQGQINLFLRASRVLLAGDNLLGNSTSVITPPHGHLRTYLATLDRLYNLGAVLALPAHGDVITDPADYITQYRRHRFERLAQIRSALDSEALSAAEIAQMLYPGPQRMIGERMVMSHLQYLLEDREIRPVEGGERYMRLSS</sequence>
<accession>A0A2T2X0K5</accession>
<reference evidence="2 3" key="1">
    <citation type="journal article" date="2014" name="BMC Genomics">
        <title>Comparison of environmental and isolate Sulfobacillus genomes reveals diverse carbon, sulfur, nitrogen, and hydrogen metabolisms.</title>
        <authorList>
            <person name="Justice N.B."/>
            <person name="Norman A."/>
            <person name="Brown C.T."/>
            <person name="Singh A."/>
            <person name="Thomas B.C."/>
            <person name="Banfield J.F."/>
        </authorList>
    </citation>
    <scope>NUCLEOTIDE SEQUENCE [LARGE SCALE GENOMIC DNA]</scope>
    <source>
        <strain evidence="2">AMDSBA1</strain>
    </source>
</reference>
<dbReference type="PANTHER" id="PTHR23131:SF0">
    <property type="entry name" value="ENDORIBONUCLEASE LACTB2"/>
    <property type="match status" value="1"/>
</dbReference>
<dbReference type="SMART" id="SM00849">
    <property type="entry name" value="Lactamase_B"/>
    <property type="match status" value="1"/>
</dbReference>
<evidence type="ECO:0000259" key="1">
    <source>
        <dbReference type="SMART" id="SM00849"/>
    </source>
</evidence>
<dbReference type="InterPro" id="IPR036388">
    <property type="entry name" value="WH-like_DNA-bd_sf"/>
</dbReference>
<gene>
    <name evidence="2" type="ORF">C7B43_10715</name>
</gene>
<comment type="caution">
    <text evidence="2">The sequence shown here is derived from an EMBL/GenBank/DDBJ whole genome shotgun (WGS) entry which is preliminary data.</text>
</comment>
<protein>
    <recommendedName>
        <fullName evidence="1">Metallo-beta-lactamase domain-containing protein</fullName>
    </recommendedName>
</protein>
<name>A0A2T2X0K5_9FIRM</name>
<dbReference type="AlphaFoldDB" id="A0A2T2X0K5"/>
<dbReference type="InterPro" id="IPR036866">
    <property type="entry name" value="RibonucZ/Hydroxyglut_hydro"/>
</dbReference>
<feature type="domain" description="Metallo-beta-lactamase" evidence="1">
    <location>
        <begin position="34"/>
        <end position="199"/>
    </location>
</feature>